<dbReference type="EMBL" id="QBKT01000013">
    <property type="protein sequence ID" value="PTX58519.1"/>
    <property type="molecule type" value="Genomic_DNA"/>
</dbReference>
<dbReference type="RefSeq" id="WP_108116712.1">
    <property type="nucleotide sequence ID" value="NZ_QBKT01000013.1"/>
</dbReference>
<keyword evidence="1" id="KW-0472">Membrane</keyword>
<keyword evidence="1" id="KW-1133">Transmembrane helix</keyword>
<keyword evidence="1" id="KW-0812">Transmembrane</keyword>
<feature type="transmembrane region" description="Helical" evidence="1">
    <location>
        <begin position="21"/>
        <end position="42"/>
    </location>
</feature>
<proteinExistence type="predicted"/>
<keyword evidence="3" id="KW-1185">Reference proteome</keyword>
<evidence type="ECO:0000313" key="2">
    <source>
        <dbReference type="EMBL" id="PTX58519.1"/>
    </source>
</evidence>
<evidence type="ECO:0000256" key="1">
    <source>
        <dbReference type="SAM" id="Phobius"/>
    </source>
</evidence>
<name>A0A2T6BR39_9FLAO</name>
<dbReference type="Proteomes" id="UP000244090">
    <property type="component" value="Unassembled WGS sequence"/>
</dbReference>
<sequence length="251" mass="29355">MSIVESSFDFVKSMTDKSKPLRTRLIIIFSLLTLVLIFELGFKTSYNIHLNNKLSQLEKLQDLKKDFSNDPVKMKSIYVLENEVIGRKHYLDYFRTNEFKKYTNAEIFLFLEKTNKRIDSLNRIINSLDVDSLSKYLKYEHSNIVIKSVSNDNSNDLSLFWTFISFSYLTLAFFAGLIFAPLFDKDLKLKDYFFGLIFYLIFFTGITFILVLVGSLIPVINNNPLINYFIYGSVHLVLSLLIVYLIRGRIF</sequence>
<evidence type="ECO:0000313" key="3">
    <source>
        <dbReference type="Proteomes" id="UP000244090"/>
    </source>
</evidence>
<protein>
    <submittedName>
        <fullName evidence="2">Uncharacterized protein</fullName>
    </submittedName>
</protein>
<accession>A0A2T6BR39</accession>
<dbReference type="AlphaFoldDB" id="A0A2T6BR39"/>
<feature type="transmembrane region" description="Helical" evidence="1">
    <location>
        <begin position="226"/>
        <end position="246"/>
    </location>
</feature>
<feature type="transmembrane region" description="Helical" evidence="1">
    <location>
        <begin position="192"/>
        <end position="220"/>
    </location>
</feature>
<feature type="transmembrane region" description="Helical" evidence="1">
    <location>
        <begin position="159"/>
        <end position="180"/>
    </location>
</feature>
<comment type="caution">
    <text evidence="2">The sequence shown here is derived from an EMBL/GenBank/DDBJ whole genome shotgun (WGS) entry which is preliminary data.</text>
</comment>
<reference evidence="2 3" key="1">
    <citation type="submission" date="2018-04" db="EMBL/GenBank/DDBJ databases">
        <title>Genomic Encyclopedia of Archaeal and Bacterial Type Strains, Phase II (KMG-II): from individual species to whole genera.</title>
        <authorList>
            <person name="Goeker M."/>
        </authorList>
    </citation>
    <scope>NUCLEOTIDE SEQUENCE [LARGE SCALE GENOMIC DNA]</scope>
    <source>
        <strain evidence="2 3">DSM 25731</strain>
    </source>
</reference>
<gene>
    <name evidence="2" type="ORF">C8N46_1139</name>
</gene>
<organism evidence="2 3">
    <name type="scientific">Kordia periserrulae</name>
    <dbReference type="NCBI Taxonomy" id="701523"/>
    <lineage>
        <taxon>Bacteria</taxon>
        <taxon>Pseudomonadati</taxon>
        <taxon>Bacteroidota</taxon>
        <taxon>Flavobacteriia</taxon>
        <taxon>Flavobacteriales</taxon>
        <taxon>Flavobacteriaceae</taxon>
        <taxon>Kordia</taxon>
    </lineage>
</organism>